<keyword evidence="1" id="KW-0436">Ligase</keyword>
<evidence type="ECO:0000313" key="1">
    <source>
        <dbReference type="EMBL" id="STI17286.1"/>
    </source>
</evidence>
<dbReference type="AlphaFoldDB" id="A0A376RH91"/>
<gene>
    <name evidence="1" type="primary">mbtB_2</name>
    <name evidence="1" type="ORF">NCTC10865_02582</name>
</gene>
<sequence length="113" mass="12970">MEIGETFDFQLTLLPDNRHRLHVNIDLLIMDASSFTLFFDELNALLAGESLPAIDTRYDFRSYLLHQQKINQPLRDDALAYWLAKASTLPPRPSCRWPANPPRYVKSVIPDAA</sequence>
<dbReference type="Gene3D" id="3.30.559.10">
    <property type="entry name" value="Chloramphenicol acetyltransferase-like domain"/>
    <property type="match status" value="1"/>
</dbReference>
<organism evidence="1 2">
    <name type="scientific">Escherichia coli</name>
    <dbReference type="NCBI Taxonomy" id="562"/>
    <lineage>
        <taxon>Bacteria</taxon>
        <taxon>Pseudomonadati</taxon>
        <taxon>Pseudomonadota</taxon>
        <taxon>Gammaproteobacteria</taxon>
        <taxon>Enterobacterales</taxon>
        <taxon>Enterobacteriaceae</taxon>
        <taxon>Escherichia</taxon>
    </lineage>
</organism>
<dbReference type="SUPFAM" id="SSF52777">
    <property type="entry name" value="CoA-dependent acyltransferases"/>
    <property type="match status" value="1"/>
</dbReference>
<dbReference type="EMBL" id="UGCD01000002">
    <property type="protein sequence ID" value="STI17286.1"/>
    <property type="molecule type" value="Genomic_DNA"/>
</dbReference>
<evidence type="ECO:0000313" key="2">
    <source>
        <dbReference type="Proteomes" id="UP000254159"/>
    </source>
</evidence>
<reference evidence="1 2" key="1">
    <citation type="submission" date="2018-06" db="EMBL/GenBank/DDBJ databases">
        <authorList>
            <consortium name="Pathogen Informatics"/>
            <person name="Doyle S."/>
        </authorList>
    </citation>
    <scope>NUCLEOTIDE SEQUENCE [LARGE SCALE GENOMIC DNA]</scope>
    <source>
        <strain evidence="1 2">NCTC10865</strain>
    </source>
</reference>
<dbReference type="InterPro" id="IPR023213">
    <property type="entry name" value="CAT-like_dom_sf"/>
</dbReference>
<accession>A0A376RH91</accession>
<proteinExistence type="predicted"/>
<protein>
    <submittedName>
        <fullName evidence="1">Peptide synthetase</fullName>
        <ecNumber evidence="1">6.3.2.-</ecNumber>
    </submittedName>
</protein>
<dbReference type="Proteomes" id="UP000254159">
    <property type="component" value="Unassembled WGS sequence"/>
</dbReference>
<name>A0A376RH91_ECOLX</name>
<dbReference type="EC" id="6.3.2.-" evidence="1"/>
<dbReference type="Gene3D" id="3.30.559.30">
    <property type="entry name" value="Nonribosomal peptide synthetase, condensation domain"/>
    <property type="match status" value="1"/>
</dbReference>
<dbReference type="GO" id="GO:0016874">
    <property type="term" value="F:ligase activity"/>
    <property type="evidence" value="ECO:0007669"/>
    <property type="project" value="UniProtKB-KW"/>
</dbReference>